<feature type="compositionally biased region" description="Low complexity" evidence="12">
    <location>
        <begin position="302"/>
        <end position="322"/>
    </location>
</feature>
<evidence type="ECO:0000256" key="4">
    <source>
        <dbReference type="ARBA" id="ARBA00022499"/>
    </source>
</evidence>
<organism evidence="14 15">
    <name type="scientific">Myotis myotis</name>
    <name type="common">Greater mouse-eared bat</name>
    <name type="synonym">Vespertilio myotis</name>
    <dbReference type="NCBI Taxonomy" id="51298"/>
    <lineage>
        <taxon>Eukaryota</taxon>
        <taxon>Metazoa</taxon>
        <taxon>Chordata</taxon>
        <taxon>Craniata</taxon>
        <taxon>Vertebrata</taxon>
        <taxon>Euteleostomi</taxon>
        <taxon>Mammalia</taxon>
        <taxon>Eutheria</taxon>
        <taxon>Laurasiatheria</taxon>
        <taxon>Chiroptera</taxon>
        <taxon>Yangochiroptera</taxon>
        <taxon>Vespertilionidae</taxon>
        <taxon>Myotis</taxon>
    </lineage>
</organism>
<dbReference type="PANTHER" id="PTHR14487">
    <property type="entry name" value="ADRENOCORTICAL DYSPLASIA PROTEIN ACD"/>
    <property type="match status" value="1"/>
</dbReference>
<dbReference type="GO" id="GO:0042162">
    <property type="term" value="F:telomeric DNA binding"/>
    <property type="evidence" value="ECO:0007669"/>
    <property type="project" value="InterPro"/>
</dbReference>
<dbReference type="Proteomes" id="UP000527355">
    <property type="component" value="Unassembled WGS sequence"/>
</dbReference>
<keyword evidence="7" id="KW-0779">Telomere</keyword>
<evidence type="ECO:0000256" key="12">
    <source>
        <dbReference type="SAM" id="MobiDB-lite"/>
    </source>
</evidence>
<protein>
    <submittedName>
        <fullName evidence="14">ACD shelterin complex subunit and telomerase recruitment factor</fullName>
    </submittedName>
</protein>
<keyword evidence="15" id="KW-1185">Reference proteome</keyword>
<dbReference type="GO" id="GO:0005654">
    <property type="term" value="C:nucleoplasm"/>
    <property type="evidence" value="ECO:0007669"/>
    <property type="project" value="UniProtKB-ARBA"/>
</dbReference>
<evidence type="ECO:0000256" key="2">
    <source>
        <dbReference type="ARBA" id="ARBA00004574"/>
    </source>
</evidence>
<reference evidence="14 15" key="1">
    <citation type="journal article" date="2020" name="Nature">
        <title>Six reference-quality genomes reveal evolution of bat adaptations.</title>
        <authorList>
            <person name="Jebb D."/>
            <person name="Huang Z."/>
            <person name="Pippel M."/>
            <person name="Hughes G.M."/>
            <person name="Lavrichenko K."/>
            <person name="Devanna P."/>
            <person name="Winkler S."/>
            <person name="Jermiin L.S."/>
            <person name="Skirmuntt E.C."/>
            <person name="Katzourakis A."/>
            <person name="Burkitt-Gray L."/>
            <person name="Ray D.A."/>
            <person name="Sullivan K.A.M."/>
            <person name="Roscito J.G."/>
            <person name="Kirilenko B.M."/>
            <person name="Davalos L.M."/>
            <person name="Corthals A.P."/>
            <person name="Power M.L."/>
            <person name="Jones G."/>
            <person name="Ransome R.D."/>
            <person name="Dechmann D.K.N."/>
            <person name="Locatelli A.G."/>
            <person name="Puechmaille S.J."/>
            <person name="Fedrigo O."/>
            <person name="Jarvis E.D."/>
            <person name="Hiller M."/>
            <person name="Vernes S.C."/>
            <person name="Myers E.W."/>
            <person name="Teeling E.C."/>
        </authorList>
    </citation>
    <scope>NUCLEOTIDE SEQUENCE [LARGE SCALE GENOMIC DNA]</scope>
    <source>
        <strain evidence="14">MMyoMyo1</strain>
        <tissue evidence="14">Flight muscle</tissue>
    </source>
</reference>
<comment type="subcellular location">
    <subcellularLocation>
        <location evidence="2">Chromosome</location>
        <location evidence="2">Telomere</location>
    </subcellularLocation>
    <subcellularLocation>
        <location evidence="1">Nucleus</location>
    </subcellularLocation>
</comment>
<evidence type="ECO:0000256" key="11">
    <source>
        <dbReference type="ARBA" id="ARBA00063822"/>
    </source>
</evidence>
<feature type="region of interest" description="Disordered" evidence="12">
    <location>
        <begin position="276"/>
        <end position="338"/>
    </location>
</feature>
<comment type="caution">
    <text evidence="14">The sequence shown here is derived from an EMBL/GenBank/DDBJ whole genome shotgun (WGS) entry which is preliminary data.</text>
</comment>
<gene>
    <name evidence="14" type="ORF">mMyoMyo1_000191</name>
</gene>
<dbReference type="InterPro" id="IPR028631">
    <property type="entry name" value="ACD"/>
</dbReference>
<feature type="domain" description="Shelterin complex subunit TPP1/Est3" evidence="13">
    <location>
        <begin position="9"/>
        <end position="156"/>
    </location>
</feature>
<evidence type="ECO:0000256" key="6">
    <source>
        <dbReference type="ARBA" id="ARBA00022843"/>
    </source>
</evidence>
<evidence type="ECO:0000256" key="7">
    <source>
        <dbReference type="ARBA" id="ARBA00022895"/>
    </source>
</evidence>
<evidence type="ECO:0000313" key="14">
    <source>
        <dbReference type="EMBL" id="KAF6285150.1"/>
    </source>
</evidence>
<dbReference type="GO" id="GO:0016233">
    <property type="term" value="P:telomere capping"/>
    <property type="evidence" value="ECO:0007669"/>
    <property type="project" value="InterPro"/>
</dbReference>
<keyword evidence="4" id="KW-1017">Isopeptide bond</keyword>
<accession>A0A7J7S9N2</accession>
<evidence type="ECO:0000256" key="10">
    <source>
        <dbReference type="ARBA" id="ARBA00053730"/>
    </source>
</evidence>
<proteinExistence type="predicted"/>
<dbReference type="GO" id="GO:0007004">
    <property type="term" value="P:telomere maintenance via telomerase"/>
    <property type="evidence" value="ECO:0007669"/>
    <property type="project" value="InterPro"/>
</dbReference>
<evidence type="ECO:0000256" key="3">
    <source>
        <dbReference type="ARBA" id="ARBA00022454"/>
    </source>
</evidence>
<evidence type="ECO:0000259" key="13">
    <source>
        <dbReference type="Pfam" id="PF10341"/>
    </source>
</evidence>
<dbReference type="FunFam" id="2.40.50.960:FF:000001">
    <property type="entry name" value="ACD, shelterin complex subunit and telomerase recruitment factor"/>
    <property type="match status" value="1"/>
</dbReference>
<keyword evidence="5" id="KW-0597">Phosphoprotein</keyword>
<evidence type="ECO:0000256" key="5">
    <source>
        <dbReference type="ARBA" id="ARBA00022553"/>
    </source>
</evidence>
<evidence type="ECO:0000256" key="1">
    <source>
        <dbReference type="ARBA" id="ARBA00004123"/>
    </source>
</evidence>
<keyword evidence="3" id="KW-0158">Chromosome</keyword>
<dbReference type="PANTHER" id="PTHR14487:SF3">
    <property type="entry name" value="ADRENOCORTICAL DYSPLASIA PROTEIN HOMOLOG"/>
    <property type="match status" value="1"/>
</dbReference>
<keyword evidence="9" id="KW-0539">Nucleus</keyword>
<dbReference type="VEuPathDB" id="HostDB:GeneID_118674362"/>
<evidence type="ECO:0000313" key="15">
    <source>
        <dbReference type="Proteomes" id="UP000527355"/>
    </source>
</evidence>
<dbReference type="Pfam" id="PF10341">
    <property type="entry name" value="TPP1"/>
    <property type="match status" value="1"/>
</dbReference>
<name>A0A7J7S9N2_MYOMY</name>
<dbReference type="GO" id="GO:0005697">
    <property type="term" value="C:telomerase holoenzyme complex"/>
    <property type="evidence" value="ECO:0007669"/>
    <property type="project" value="InterPro"/>
</dbReference>
<evidence type="ECO:0000256" key="8">
    <source>
        <dbReference type="ARBA" id="ARBA00023125"/>
    </source>
</evidence>
<dbReference type="EMBL" id="JABWUV010000019">
    <property type="protein sequence ID" value="KAF6285150.1"/>
    <property type="molecule type" value="Genomic_DNA"/>
</dbReference>
<dbReference type="GO" id="GO:0070187">
    <property type="term" value="C:shelterin complex"/>
    <property type="evidence" value="ECO:0007669"/>
    <property type="project" value="InterPro"/>
</dbReference>
<keyword evidence="8" id="KW-0238">DNA-binding</keyword>
<keyword evidence="6" id="KW-0832">Ubl conjugation</keyword>
<comment type="subunit">
    <text evidence="11">Component of the shelterin complex (telosome) composed of TERF1, TERF2, TINF2, TERF2IP ACD and POT1. Forms heterodimers with POT1. Identified in a complex with POT1 and single-stranded telomeric DNA. Interacts with STN1 and TINF2.</text>
</comment>
<evidence type="ECO:0000256" key="9">
    <source>
        <dbReference type="ARBA" id="ARBA00023242"/>
    </source>
</evidence>
<comment type="function">
    <text evidence="10">Component of the shelterin complex (telosome) that is involved in the regulation of telomere length and protection. Shelterin associates with arrays of double-stranded TTAGGG repeats added by telomerase and protects chromosome ends. Without its protective activity, telomeres are no longer hidden from the DNA damage surveillance and chromosome ends are inappropriately processed by DNA repair pathways. Promotes binding of POT1 to single-stranded telomeric DNA. Modulates the inhibitory effects of POT1 on telomere elongation. The ACD-POT1 heterodimer enhances telomere elongation by recruiting telomerase to telomeres and increasing its processivity. May play a role in organogenesis.</text>
</comment>
<feature type="compositionally biased region" description="Polar residues" evidence="12">
    <location>
        <begin position="280"/>
        <end position="290"/>
    </location>
</feature>
<dbReference type="AlphaFoldDB" id="A0A7J7S9N2"/>
<dbReference type="InterPro" id="IPR019437">
    <property type="entry name" value="TPP1/Est3"/>
</dbReference>
<sequence>MARLRSVVLRPWIRELVLGLERLSSPRAGQLLQVLQEAEADAPGPSCAPDTSDVGAALLVSDGTHSVRCLVTRETLDAADWEEKEFGFRGAEGRLLLLQDCEVRVQVAEGSAPAEFYLQVHRFSLMPTEQPRDWVIGCNQDPDVQKKLKDCLEEHLSESASSNAGLSLTQLLDEVQEEEAHQGALVRLAESCLMLSGPCTAPPLTRWATSSHLAMGEAVYTVPSLWLHISEDDQQVLNSLGADQRTQGNPALCSHMLSQESSASVSLLPALSLAAPDTGQKGSSQSQPAICSTPHPLPPSSPHTSHITNSPLLSCTPSLSPLGHIPNSHQADVTRPQPQKHRLEFKELGLPPKNWQHSPRIRTTEGVLESSPVWDPPKKHRDGSTFQYKYAPPCTSLCAQVQAARLPPQLLAWALHFLMEPQPESEQTQV</sequence>
<dbReference type="GO" id="GO:0032211">
    <property type="term" value="P:negative regulation of telomere maintenance via telomerase"/>
    <property type="evidence" value="ECO:0007669"/>
    <property type="project" value="TreeGrafter"/>
</dbReference>
<dbReference type="GO" id="GO:0070198">
    <property type="term" value="P:protein localization to chromosome, telomeric region"/>
    <property type="evidence" value="ECO:0007669"/>
    <property type="project" value="TreeGrafter"/>
</dbReference>
<dbReference type="Gene3D" id="2.40.50.960">
    <property type="match status" value="1"/>
</dbReference>